<organism evidence="1">
    <name type="scientific">Rhizophora mucronata</name>
    <name type="common">Asiatic mangrove</name>
    <dbReference type="NCBI Taxonomy" id="61149"/>
    <lineage>
        <taxon>Eukaryota</taxon>
        <taxon>Viridiplantae</taxon>
        <taxon>Streptophyta</taxon>
        <taxon>Embryophyta</taxon>
        <taxon>Tracheophyta</taxon>
        <taxon>Spermatophyta</taxon>
        <taxon>Magnoliopsida</taxon>
        <taxon>eudicotyledons</taxon>
        <taxon>Gunneridae</taxon>
        <taxon>Pentapetalae</taxon>
        <taxon>rosids</taxon>
        <taxon>fabids</taxon>
        <taxon>Malpighiales</taxon>
        <taxon>Rhizophoraceae</taxon>
        <taxon>Rhizophora</taxon>
    </lineage>
</organism>
<protein>
    <submittedName>
        <fullName evidence="1">Uncharacterized protein</fullName>
    </submittedName>
</protein>
<dbReference type="EMBL" id="GGEC01077300">
    <property type="protein sequence ID" value="MBX57784.1"/>
    <property type="molecule type" value="Transcribed_RNA"/>
</dbReference>
<sequence>MHPHLKMITKIKLDWNLTEPCKTTKNRIVKLYFSSLFPLLSQQPNRCW</sequence>
<accession>A0A2P2PSR0</accession>
<evidence type="ECO:0000313" key="1">
    <source>
        <dbReference type="EMBL" id="MBX57784.1"/>
    </source>
</evidence>
<dbReference type="AlphaFoldDB" id="A0A2P2PSR0"/>
<name>A0A2P2PSR0_RHIMU</name>
<proteinExistence type="predicted"/>
<reference evidence="1" key="1">
    <citation type="submission" date="2018-02" db="EMBL/GenBank/DDBJ databases">
        <title>Rhizophora mucronata_Transcriptome.</title>
        <authorList>
            <person name="Meera S.P."/>
            <person name="Sreeshan A."/>
            <person name="Augustine A."/>
        </authorList>
    </citation>
    <scope>NUCLEOTIDE SEQUENCE</scope>
    <source>
        <tissue evidence="1">Leaf</tissue>
    </source>
</reference>